<accession>A0ABR3JRS4</accession>
<dbReference type="Proteomes" id="UP001556367">
    <property type="component" value="Unassembled WGS sequence"/>
</dbReference>
<proteinExistence type="predicted"/>
<dbReference type="SUPFAM" id="SSF52047">
    <property type="entry name" value="RNI-like"/>
    <property type="match status" value="1"/>
</dbReference>
<dbReference type="EMBL" id="JASNQZ010000004">
    <property type="protein sequence ID" value="KAL0958110.1"/>
    <property type="molecule type" value="Genomic_DNA"/>
</dbReference>
<reference evidence="2" key="1">
    <citation type="submission" date="2024-06" db="EMBL/GenBank/DDBJ databases">
        <title>Multi-omics analyses provide insights into the biosynthesis of the anticancer antibiotic pleurotin in Hohenbuehelia grisea.</title>
        <authorList>
            <person name="Weaver J.A."/>
            <person name="Alberti F."/>
        </authorList>
    </citation>
    <scope>NUCLEOTIDE SEQUENCE [LARGE SCALE GENOMIC DNA]</scope>
    <source>
        <strain evidence="2">T-177</strain>
    </source>
</reference>
<name>A0ABR3JRS4_9AGAR</name>
<protein>
    <recommendedName>
        <fullName evidence="3">F-box domain-containing protein</fullName>
    </recommendedName>
</protein>
<dbReference type="Gene3D" id="3.80.10.10">
    <property type="entry name" value="Ribonuclease Inhibitor"/>
    <property type="match status" value="1"/>
</dbReference>
<gene>
    <name evidence="1" type="ORF">HGRIS_000280</name>
</gene>
<dbReference type="InterPro" id="IPR032675">
    <property type="entry name" value="LRR_dom_sf"/>
</dbReference>
<evidence type="ECO:0008006" key="3">
    <source>
        <dbReference type="Google" id="ProtNLM"/>
    </source>
</evidence>
<evidence type="ECO:0000313" key="2">
    <source>
        <dbReference type="Proteomes" id="UP001556367"/>
    </source>
</evidence>
<keyword evidence="2" id="KW-1185">Reference proteome</keyword>
<comment type="caution">
    <text evidence="1">The sequence shown here is derived from an EMBL/GenBank/DDBJ whole genome shotgun (WGS) entry which is preliminary data.</text>
</comment>
<sequence length="393" mass="44997">MVCQRWRSVALSTSALWNTIWLQSHHLKAITLRSVSIKMLLALLEEYIRRCTTAINIRMDCNGPHLRMFNRIPMAIYHEILVTVTRYSARWGSVELSIDEPSFDILRSITTPLPMLCSLSITFWPTNNPTNNPTFTRLSILSQAPQLTTAHISTPLQLIQLPHVQLQKLRVDFHKPFTAYDYEALRDFVNLRRLHICISSGISGPFPPERLPFNQLVCLALVHGTEIMNHLTLPSLRELKLVRCIFSSLIELPMLCHMLVARSHCNIMHLHLNMVMITAQELSMLLDALPSITSLTLDNLPATTRDIFVALTHVPGRHRLVPLLRTMRVKRLSDDMVIAFLHFIETRLDEAPACEVAQLKKVHLGVDNQQAMRCVLPYHREIFSRQGFTLDAN</sequence>
<organism evidence="1 2">
    <name type="scientific">Hohenbuehelia grisea</name>
    <dbReference type="NCBI Taxonomy" id="104357"/>
    <lineage>
        <taxon>Eukaryota</taxon>
        <taxon>Fungi</taxon>
        <taxon>Dikarya</taxon>
        <taxon>Basidiomycota</taxon>
        <taxon>Agaricomycotina</taxon>
        <taxon>Agaricomycetes</taxon>
        <taxon>Agaricomycetidae</taxon>
        <taxon>Agaricales</taxon>
        <taxon>Pleurotineae</taxon>
        <taxon>Pleurotaceae</taxon>
        <taxon>Hohenbuehelia</taxon>
    </lineage>
</organism>
<evidence type="ECO:0000313" key="1">
    <source>
        <dbReference type="EMBL" id="KAL0958110.1"/>
    </source>
</evidence>